<dbReference type="EMBL" id="JAVDXU010000003">
    <property type="protein sequence ID" value="MDR7271588.1"/>
    <property type="molecule type" value="Genomic_DNA"/>
</dbReference>
<gene>
    <name evidence="9" type="ORF">J2X20_004256</name>
</gene>
<evidence type="ECO:0000313" key="9">
    <source>
        <dbReference type="EMBL" id="MDR7271588.1"/>
    </source>
</evidence>
<evidence type="ECO:0000256" key="3">
    <source>
        <dbReference type="ARBA" id="ARBA00022729"/>
    </source>
</evidence>
<evidence type="ECO:0000256" key="4">
    <source>
        <dbReference type="ARBA" id="ARBA00022764"/>
    </source>
</evidence>
<feature type="signal peptide" evidence="8">
    <location>
        <begin position="1"/>
        <end position="19"/>
    </location>
</feature>
<accession>A0ABU1YS85</accession>
<proteinExistence type="predicted"/>
<feature type="chain" id="PRO_5046392570" evidence="8">
    <location>
        <begin position="20"/>
        <end position="225"/>
    </location>
</feature>
<dbReference type="Gene3D" id="3.30.1380.10">
    <property type="match status" value="1"/>
</dbReference>
<keyword evidence="4" id="KW-0574">Periplasm</keyword>
<evidence type="ECO:0000256" key="6">
    <source>
        <dbReference type="ARBA" id="ARBA00022833"/>
    </source>
</evidence>
<organism evidence="9 10">
    <name type="scientific">Roseateles saccharophilus</name>
    <name type="common">Pseudomonas saccharophila</name>
    <dbReference type="NCBI Taxonomy" id="304"/>
    <lineage>
        <taxon>Bacteria</taxon>
        <taxon>Pseudomonadati</taxon>
        <taxon>Pseudomonadota</taxon>
        <taxon>Betaproteobacteria</taxon>
        <taxon>Burkholderiales</taxon>
        <taxon>Sphaerotilaceae</taxon>
        <taxon>Roseateles</taxon>
    </lineage>
</organism>
<evidence type="ECO:0000313" key="10">
    <source>
        <dbReference type="Proteomes" id="UP001180453"/>
    </source>
</evidence>
<reference evidence="9 10" key="1">
    <citation type="submission" date="2023-07" db="EMBL/GenBank/DDBJ databases">
        <title>Sorghum-associated microbial communities from plants grown in Nebraska, USA.</title>
        <authorList>
            <person name="Schachtman D."/>
        </authorList>
    </citation>
    <scope>NUCLEOTIDE SEQUENCE [LARGE SCALE GENOMIC DNA]</scope>
    <source>
        <strain evidence="9 10">BE314</strain>
    </source>
</reference>
<dbReference type="InterPro" id="IPR009045">
    <property type="entry name" value="Zn_M74/Hedgehog-like"/>
</dbReference>
<evidence type="ECO:0000256" key="5">
    <source>
        <dbReference type="ARBA" id="ARBA00022801"/>
    </source>
</evidence>
<keyword evidence="1" id="KW-0645">Protease</keyword>
<keyword evidence="2" id="KW-0479">Metal-binding</keyword>
<keyword evidence="6" id="KW-0862">Zinc</keyword>
<evidence type="ECO:0000256" key="1">
    <source>
        <dbReference type="ARBA" id="ARBA00022670"/>
    </source>
</evidence>
<protein>
    <submittedName>
        <fullName evidence="9">Penicillin-insensitive murein endopeptidase</fullName>
        <ecNumber evidence="9">3.4.24.-</ecNumber>
    </submittedName>
</protein>
<dbReference type="GO" id="GO:0016787">
    <property type="term" value="F:hydrolase activity"/>
    <property type="evidence" value="ECO:0007669"/>
    <property type="project" value="UniProtKB-KW"/>
</dbReference>
<dbReference type="PROSITE" id="PS00587">
    <property type="entry name" value="GLYCOSYL_HYDROL_F17"/>
    <property type="match status" value="1"/>
</dbReference>
<evidence type="ECO:0000256" key="7">
    <source>
        <dbReference type="ARBA" id="ARBA00023049"/>
    </source>
</evidence>
<keyword evidence="10" id="KW-1185">Reference proteome</keyword>
<keyword evidence="3 8" id="KW-0732">Signal</keyword>
<keyword evidence="5 9" id="KW-0378">Hydrolase</keyword>
<sequence>MTRARLLIVALSIAAPAAASECFGTVSKGRLEAGVALPTHGPNFSPYSRLGVTLGRTHVHAKVADIVTDAYAALALRTPEVHYVYGETGWPSGGRLRPHRSHQNGLSVDFFVPVRNAAGRSVPIPTEVGDKWGYDIEFDAQGRWGEYRIDFPALAEHLYELHRAAAARDLGITQVILDHPFLPHLFATPRGAWLQQHLHFMKAKPWVRHDEHYHVDFAVRCKPMP</sequence>
<evidence type="ECO:0000256" key="8">
    <source>
        <dbReference type="SAM" id="SignalP"/>
    </source>
</evidence>
<name>A0ABU1YS85_ROSSA</name>
<dbReference type="Proteomes" id="UP001180453">
    <property type="component" value="Unassembled WGS sequence"/>
</dbReference>
<dbReference type="SUPFAM" id="SSF55166">
    <property type="entry name" value="Hedgehog/DD-peptidase"/>
    <property type="match status" value="1"/>
</dbReference>
<dbReference type="Pfam" id="PF03411">
    <property type="entry name" value="Peptidase_M74"/>
    <property type="match status" value="1"/>
</dbReference>
<dbReference type="InterPro" id="IPR000490">
    <property type="entry name" value="Glyco_hydro_17"/>
</dbReference>
<dbReference type="EC" id="3.4.24.-" evidence="9"/>
<evidence type="ECO:0000256" key="2">
    <source>
        <dbReference type="ARBA" id="ARBA00022723"/>
    </source>
</evidence>
<dbReference type="InterPro" id="IPR005073">
    <property type="entry name" value="Peptidase_M74"/>
</dbReference>
<comment type="caution">
    <text evidence="9">The sequence shown here is derived from an EMBL/GenBank/DDBJ whole genome shotgun (WGS) entry which is preliminary data.</text>
</comment>
<dbReference type="RefSeq" id="WP_310269072.1">
    <property type="nucleotide sequence ID" value="NZ_JAVDXU010000003.1"/>
</dbReference>
<keyword evidence="7" id="KW-0482">Metalloprotease</keyword>